<dbReference type="KEGG" id="rcu:8285333"/>
<feature type="region of interest" description="Disordered" evidence="1">
    <location>
        <begin position="127"/>
        <end position="147"/>
    </location>
</feature>
<protein>
    <recommendedName>
        <fullName evidence="4">F-box protein</fullName>
    </recommendedName>
</protein>
<organism evidence="2 3">
    <name type="scientific">Ricinus communis</name>
    <name type="common">Castor bean</name>
    <dbReference type="NCBI Taxonomy" id="3988"/>
    <lineage>
        <taxon>Eukaryota</taxon>
        <taxon>Viridiplantae</taxon>
        <taxon>Streptophyta</taxon>
        <taxon>Embryophyta</taxon>
        <taxon>Tracheophyta</taxon>
        <taxon>Spermatophyta</taxon>
        <taxon>Magnoliopsida</taxon>
        <taxon>eudicotyledons</taxon>
        <taxon>Gunneridae</taxon>
        <taxon>Pentapetalae</taxon>
        <taxon>rosids</taxon>
        <taxon>fabids</taxon>
        <taxon>Malpighiales</taxon>
        <taxon>Euphorbiaceae</taxon>
        <taxon>Acalyphoideae</taxon>
        <taxon>Acalypheae</taxon>
        <taxon>Ricinus</taxon>
    </lineage>
</organism>
<dbReference type="EMBL" id="EQ973778">
    <property type="protein sequence ID" value="EEF49426.1"/>
    <property type="molecule type" value="Genomic_DNA"/>
</dbReference>
<dbReference type="InterPro" id="IPR037476">
    <property type="entry name" value="PCH1"/>
</dbReference>
<dbReference type="PANTHER" id="PTHR36062:SF1">
    <property type="entry name" value="OS01G0687300 PROTEIN"/>
    <property type="match status" value="1"/>
</dbReference>
<feature type="compositionally biased region" description="Basic and acidic residues" evidence="1">
    <location>
        <begin position="1"/>
        <end position="20"/>
    </location>
</feature>
<feature type="region of interest" description="Disordered" evidence="1">
    <location>
        <begin position="45"/>
        <end position="67"/>
    </location>
</feature>
<proteinExistence type="predicted"/>
<dbReference type="PANTHER" id="PTHR36062">
    <property type="entry name" value="OS01G0687300 PROTEIN"/>
    <property type="match status" value="1"/>
</dbReference>
<dbReference type="eggNOG" id="ENOG502QVXQ">
    <property type="taxonomic scope" value="Eukaryota"/>
</dbReference>
<reference evidence="3" key="1">
    <citation type="journal article" date="2010" name="Nat. Biotechnol.">
        <title>Draft genome sequence of the oilseed species Ricinus communis.</title>
        <authorList>
            <person name="Chan A.P."/>
            <person name="Crabtree J."/>
            <person name="Zhao Q."/>
            <person name="Lorenzi H."/>
            <person name="Orvis J."/>
            <person name="Puiu D."/>
            <person name="Melake-Berhan A."/>
            <person name="Jones K.M."/>
            <person name="Redman J."/>
            <person name="Chen G."/>
            <person name="Cahoon E.B."/>
            <person name="Gedil M."/>
            <person name="Stanke M."/>
            <person name="Haas B.J."/>
            <person name="Wortman J.R."/>
            <person name="Fraser-Liggett C.M."/>
            <person name="Ravel J."/>
            <person name="Rabinowicz P.D."/>
        </authorList>
    </citation>
    <scope>NUCLEOTIDE SEQUENCE [LARGE SCALE GENOMIC DNA]</scope>
    <source>
        <strain evidence="3">cv. Hale</strain>
    </source>
</reference>
<dbReference type="Proteomes" id="UP000008311">
    <property type="component" value="Unassembled WGS sequence"/>
</dbReference>
<evidence type="ECO:0008006" key="4">
    <source>
        <dbReference type="Google" id="ProtNLM"/>
    </source>
</evidence>
<dbReference type="OMA" id="RTDFCPE"/>
<dbReference type="AlphaFoldDB" id="B9RH64"/>
<sequence>MSDRIVQSDHDKDNVPDKSMKPFQSAWMSHWTHSRYRPIDDAQNQLSLPSESGKNTQRCKRQNSLGETEFETGNSKFVKEFREMHNVIMNECSTTGLRKLRHETSSKGQQFPMFKSSHNRDGIVPMKNGESSSPQEGLVSSQMDPSSRCDVSLGQIDKCLLPMHESAPSKRETQTLETHFEHEGITSNLNQQVKSNKLLEDHKFFISESLKDEFLGSTSGIVPSKFNSGRTPIEPFFPRQDFINQPNSISLVHERKINNNATLLTDDPSTSNNRLRNFLGEQVQKMPNHSDIKLFDRQVRLPDARLYHGSYELPTIPPSVQDVETMKMCTTIGSLEEYTICPPKFSQTTHHFLITKKTDVNLFDGGQTFRGSTISTKFKGKRPSGLLTLSPDLAFNVKQGVKLQSLDSSTDSEAKENIENIHTSAVNLKNESSAETDTMDMDTLRVNHLSGGVSSIPNKDINGAQKSQKSEAAIDSVREGNRGRLPNIELPDINQEVTAIPGVTSSADDGEASTSRTQSLNVEQFLSHVEDPTNSISSASVDIQLGLDPYSRWVKRLKPSSSDSFAHGTKSLKMAEASSHEKVNKLFSKILNHSKTSSEPKMNKSHGKQHMVVDQTSDLLRNIEASSAVPVRKIQEATLSHAWIRRWCHNQAALSKAKPEGGVVCEPQNSTANQDNFQKKQFPSLAAMALMGKAMNGFHPCKFRKMGSFIVWNNKGLK</sequence>
<dbReference type="GO" id="GO:0010099">
    <property type="term" value="P:regulation of photomorphogenesis"/>
    <property type="evidence" value="ECO:0007669"/>
    <property type="project" value="InterPro"/>
</dbReference>
<evidence type="ECO:0000256" key="1">
    <source>
        <dbReference type="SAM" id="MobiDB-lite"/>
    </source>
</evidence>
<evidence type="ECO:0000313" key="2">
    <source>
        <dbReference type="EMBL" id="EEF49426.1"/>
    </source>
</evidence>
<keyword evidence="3" id="KW-1185">Reference proteome</keyword>
<dbReference type="OrthoDB" id="649277at2759"/>
<feature type="region of interest" description="Disordered" evidence="1">
    <location>
        <begin position="1"/>
        <end position="21"/>
    </location>
</feature>
<feature type="compositionally biased region" description="Polar residues" evidence="1">
    <location>
        <begin position="129"/>
        <end position="145"/>
    </location>
</feature>
<name>B9RH64_RICCO</name>
<gene>
    <name evidence="2" type="ORF">RCOM_1447500</name>
</gene>
<feature type="region of interest" description="Disordered" evidence="1">
    <location>
        <begin position="451"/>
        <end position="486"/>
    </location>
</feature>
<accession>B9RH64</accession>
<dbReference type="InParanoid" id="B9RH64"/>
<dbReference type="STRING" id="3988.B9RH64"/>
<evidence type="ECO:0000313" key="3">
    <source>
        <dbReference type="Proteomes" id="UP000008311"/>
    </source>
</evidence>